<proteinExistence type="predicted"/>
<feature type="compositionally biased region" description="Polar residues" evidence="1">
    <location>
        <begin position="17"/>
        <end position="28"/>
    </location>
</feature>
<evidence type="ECO:0000313" key="2">
    <source>
        <dbReference type="EMBL" id="KDR80966.1"/>
    </source>
</evidence>
<gene>
    <name evidence="2" type="ORF">GALMADRAFT_264905</name>
</gene>
<dbReference type="OrthoDB" id="3001771at2759"/>
<reference evidence="3" key="1">
    <citation type="journal article" date="2014" name="Proc. Natl. Acad. Sci. U.S.A.">
        <title>Extensive sampling of basidiomycete genomes demonstrates inadequacy of the white-rot/brown-rot paradigm for wood decay fungi.</title>
        <authorList>
            <person name="Riley R."/>
            <person name="Salamov A.A."/>
            <person name="Brown D.W."/>
            <person name="Nagy L.G."/>
            <person name="Floudas D."/>
            <person name="Held B.W."/>
            <person name="Levasseur A."/>
            <person name="Lombard V."/>
            <person name="Morin E."/>
            <person name="Otillar R."/>
            <person name="Lindquist E.A."/>
            <person name="Sun H."/>
            <person name="LaButti K.M."/>
            <person name="Schmutz J."/>
            <person name="Jabbour D."/>
            <person name="Luo H."/>
            <person name="Baker S.E."/>
            <person name="Pisabarro A.G."/>
            <person name="Walton J.D."/>
            <person name="Blanchette R.A."/>
            <person name="Henrissat B."/>
            <person name="Martin F."/>
            <person name="Cullen D."/>
            <person name="Hibbett D.S."/>
            <person name="Grigoriev I.V."/>
        </authorList>
    </citation>
    <scope>NUCLEOTIDE SEQUENCE [LARGE SCALE GENOMIC DNA]</scope>
    <source>
        <strain evidence="3">CBS 339.88</strain>
    </source>
</reference>
<protein>
    <recommendedName>
        <fullName evidence="4">F-box domain-containing protein</fullName>
    </recommendedName>
</protein>
<dbReference type="EMBL" id="KL142371">
    <property type="protein sequence ID" value="KDR80966.1"/>
    <property type="molecule type" value="Genomic_DNA"/>
</dbReference>
<dbReference type="HOGENOM" id="CLU_027732_1_0_1"/>
<feature type="compositionally biased region" description="Basic residues" evidence="1">
    <location>
        <begin position="1"/>
        <end position="13"/>
    </location>
</feature>
<keyword evidence="3" id="KW-1185">Reference proteome</keyword>
<accession>A0A067TCX2</accession>
<feature type="region of interest" description="Disordered" evidence="1">
    <location>
        <begin position="1"/>
        <end position="28"/>
    </location>
</feature>
<name>A0A067TCX2_GALM3</name>
<organism evidence="2 3">
    <name type="scientific">Galerina marginata (strain CBS 339.88)</name>
    <dbReference type="NCBI Taxonomy" id="685588"/>
    <lineage>
        <taxon>Eukaryota</taxon>
        <taxon>Fungi</taxon>
        <taxon>Dikarya</taxon>
        <taxon>Basidiomycota</taxon>
        <taxon>Agaricomycotina</taxon>
        <taxon>Agaricomycetes</taxon>
        <taxon>Agaricomycetidae</taxon>
        <taxon>Agaricales</taxon>
        <taxon>Agaricineae</taxon>
        <taxon>Strophariaceae</taxon>
        <taxon>Galerina</taxon>
    </lineage>
</organism>
<dbReference type="AlphaFoldDB" id="A0A067TCX2"/>
<dbReference type="Proteomes" id="UP000027222">
    <property type="component" value="Unassembled WGS sequence"/>
</dbReference>
<evidence type="ECO:0008006" key="4">
    <source>
        <dbReference type="Google" id="ProtNLM"/>
    </source>
</evidence>
<evidence type="ECO:0000313" key="3">
    <source>
        <dbReference type="Proteomes" id="UP000027222"/>
    </source>
</evidence>
<evidence type="ECO:0000256" key="1">
    <source>
        <dbReference type="SAM" id="MobiDB-lite"/>
    </source>
</evidence>
<dbReference type="STRING" id="685588.A0A067TCX2"/>
<sequence>MSQRQRKSRRRPASKLINGSSKPSTVPSIPQLSADVLCLIFKHARPDESEADAQADSEALPRYPYNLAAVCKEWREALFLNPAFSVASTFYVDSINPTPPHHVISFLEWSKHLMITVEVKRSPEAEAEAANSDRQEGKRTRAIINALKPHVHRCLSITFDVIHGSSLPSLSRDLFDISPHLQELVLRCKSDDGPPARLEKIGPVQGLGSQPKPGRVLLSGHTIHDAIENVPQIFNCLTGTTSLGFCCFNYEKYSEFPTYKFATDLFDAFQYPDTLESGTLLNLNIPYETHQRARYLSLPRAKKLLLSGNNNSTMRTIFKHFDFRAVTSLSIEHCSLSGVSIIGDPGSLSLKGITSDLIEPLLSWRGSFIYLIDAPTATDTLLVHLTSSAVQHVFLDECPNISVGGLQRLCIRRKIPGHLQIMTLCVCGASPLTPYEDVKDLSLLVGEGFTGKSGYFEWRGHTLGCPHDHSSGDSPRPV</sequence>